<dbReference type="SMART" id="SM00672">
    <property type="entry name" value="CAP10"/>
    <property type="match status" value="1"/>
</dbReference>
<dbReference type="Pfam" id="PF05686">
    <property type="entry name" value="Glyco_transf_90"/>
    <property type="match status" value="1"/>
</dbReference>
<dbReference type="PANTHER" id="PTHR12203:SF107">
    <property type="entry name" value="GLYCOSYL TRANSFERASE CAP10 DOMAIN-CONTAINING PROTEIN"/>
    <property type="match status" value="1"/>
</dbReference>
<feature type="region of interest" description="Disordered" evidence="1">
    <location>
        <begin position="17"/>
        <end position="37"/>
    </location>
</feature>
<sequence length="425" mass="48272">MLSRLRDFLADGRARTDESSGWIPLSRQGASTSPWDVRPKVPSSLPTVLQAAALAAVGLVLGYVIASSRRLRVVITASPHPLFPHDLAGLKSRPYEPLPDELAHQRNLNFKQCDDAFPLLWFAVERTVEQFADGVALDEIDRRDKDETRVSVIDGQLYVKTFHGEWTSRSFAVLASLDEAIKTSPDRFPDVEFVFRATDNLDSGPHFGLTKRDSDRMFLLPDFGFWSWPEPRVLGWRDARRKAIEFERGLNWTAKEDKLFWRGAYLGQLRTDLRDVANAQPWGDVGEIKWGDNAAGRISMDEHCSKRFLADADSHSYSGRLKYLTLCRSVVVSHRKQWRQHWHGALDGKSGSPTQNWVELEDEGWDGLVDAVERLRANPARAERIADNGVRTLRDRYLTPASIACYWRRVLAEYAVRACPGRTAR</sequence>
<dbReference type="InterPro" id="IPR006598">
    <property type="entry name" value="CAP10"/>
</dbReference>
<dbReference type="AlphaFoldDB" id="A0A5C5FYS5"/>
<proteinExistence type="predicted"/>
<organism evidence="3 4">
    <name type="scientific">Rhodotorula diobovata</name>
    <dbReference type="NCBI Taxonomy" id="5288"/>
    <lineage>
        <taxon>Eukaryota</taxon>
        <taxon>Fungi</taxon>
        <taxon>Dikarya</taxon>
        <taxon>Basidiomycota</taxon>
        <taxon>Pucciniomycotina</taxon>
        <taxon>Microbotryomycetes</taxon>
        <taxon>Sporidiobolales</taxon>
        <taxon>Sporidiobolaceae</taxon>
        <taxon>Rhodotorula</taxon>
    </lineage>
</organism>
<evidence type="ECO:0000313" key="3">
    <source>
        <dbReference type="EMBL" id="TNY21978.1"/>
    </source>
</evidence>
<dbReference type="PANTHER" id="PTHR12203">
    <property type="entry name" value="KDEL LYS-ASP-GLU-LEU CONTAINING - RELATED"/>
    <property type="match status" value="1"/>
</dbReference>
<accession>A0A5C5FYS5</accession>
<name>A0A5C5FYS5_9BASI</name>
<protein>
    <submittedName>
        <fullName evidence="3">Glycosyl transferase family 90-domain-containing protein</fullName>
    </submittedName>
</protein>
<gene>
    <name evidence="3" type="ORF">DMC30DRAFT_175112</name>
</gene>
<keyword evidence="4" id="KW-1185">Reference proteome</keyword>
<dbReference type="GO" id="GO:0016740">
    <property type="term" value="F:transferase activity"/>
    <property type="evidence" value="ECO:0007669"/>
    <property type="project" value="UniProtKB-KW"/>
</dbReference>
<dbReference type="EMBL" id="SOZI01000033">
    <property type="protein sequence ID" value="TNY21978.1"/>
    <property type="molecule type" value="Genomic_DNA"/>
</dbReference>
<evidence type="ECO:0000256" key="1">
    <source>
        <dbReference type="SAM" id="MobiDB-lite"/>
    </source>
</evidence>
<reference evidence="3 4" key="1">
    <citation type="submission" date="2019-03" db="EMBL/GenBank/DDBJ databases">
        <title>Rhodosporidium diobovatum UCD-FST 08-225 genome sequencing, assembly, and annotation.</title>
        <authorList>
            <person name="Fakankun I.U."/>
            <person name="Fristensky B."/>
            <person name="Levin D.B."/>
        </authorList>
    </citation>
    <scope>NUCLEOTIDE SEQUENCE [LARGE SCALE GENOMIC DNA]</scope>
    <source>
        <strain evidence="3 4">UCD-FST 08-225</strain>
    </source>
</reference>
<dbReference type="Proteomes" id="UP000311382">
    <property type="component" value="Unassembled WGS sequence"/>
</dbReference>
<evidence type="ECO:0000313" key="4">
    <source>
        <dbReference type="Proteomes" id="UP000311382"/>
    </source>
</evidence>
<dbReference type="OrthoDB" id="202415at2759"/>
<comment type="caution">
    <text evidence="3">The sequence shown here is derived from an EMBL/GenBank/DDBJ whole genome shotgun (WGS) entry which is preliminary data.</text>
</comment>
<feature type="domain" description="Glycosyl transferase CAP10" evidence="2">
    <location>
        <begin position="187"/>
        <end position="415"/>
    </location>
</feature>
<evidence type="ECO:0000259" key="2">
    <source>
        <dbReference type="SMART" id="SM00672"/>
    </source>
</evidence>
<keyword evidence="3" id="KW-0808">Transferase</keyword>
<dbReference type="InterPro" id="IPR051091">
    <property type="entry name" value="O-Glucosyltr/Glycosyltrsf_90"/>
</dbReference>